<evidence type="ECO:0000259" key="10">
    <source>
        <dbReference type="Pfam" id="PF07730"/>
    </source>
</evidence>
<dbReference type="PANTHER" id="PTHR24421">
    <property type="entry name" value="NITRATE/NITRITE SENSOR PROTEIN NARX-RELATED"/>
    <property type="match status" value="1"/>
</dbReference>
<comment type="caution">
    <text evidence="12">The sequence shown here is derived from an EMBL/GenBank/DDBJ whole genome shotgun (WGS) entry which is preliminary data.</text>
</comment>
<dbReference type="Pfam" id="PF07730">
    <property type="entry name" value="HisKA_3"/>
    <property type="match status" value="1"/>
</dbReference>
<gene>
    <name evidence="12" type="ORF">H9932_04630</name>
</gene>
<keyword evidence="3" id="KW-0597">Phosphoprotein</keyword>
<sequence>MNVPLPSAPSHGGPLRGEAPRRLPDWALDLIAVVLVLLTGLFPVPRMPFPDPAVLVLLPVTAAVAALALLLRRRLPVTALAITLLCYGVTVLMHVPMLGPGIAAVIAAYSMAGRVPRIAALLGGGLAAVVIALLSLRTVQDLSVDPRVFQVAAALAVAVALGDSARSRREYLAAVTERAERAERSREVEARRRVAEERLRIARDLHDTVAHRISVISLNAGVASQALESRPEKAREALGTIRSAARGVLSEISDLLTHLRSEEDPAAPTRPQWGMGDLPELVARMEAAGLEIDLRVDGELEQVDGTAGQVGYRVVQEGLTNAHKHGRRHGVRVRIAVGSSSLRIEVLNRIEPLSSGRGEVTGDQLGLLGVRERVASAGGTVEAGLAGMDFRLLVELPLTERSRG</sequence>
<evidence type="ECO:0000259" key="11">
    <source>
        <dbReference type="Pfam" id="PF23539"/>
    </source>
</evidence>
<keyword evidence="5" id="KW-0547">Nucleotide-binding</keyword>
<evidence type="ECO:0000256" key="1">
    <source>
        <dbReference type="ARBA" id="ARBA00000085"/>
    </source>
</evidence>
<dbReference type="Gene3D" id="1.20.5.1930">
    <property type="match status" value="1"/>
</dbReference>
<dbReference type="InterPro" id="IPR055558">
    <property type="entry name" value="DUF7134"/>
</dbReference>
<keyword evidence="4" id="KW-0808">Transferase</keyword>
<accession>A0A9D2THR7</accession>
<feature type="domain" description="Signal transduction histidine kinase subgroup 3 dimerisation and phosphoacceptor" evidence="10">
    <location>
        <begin position="197"/>
        <end position="262"/>
    </location>
</feature>
<keyword evidence="6 12" id="KW-0418">Kinase</keyword>
<feature type="transmembrane region" description="Helical" evidence="9">
    <location>
        <begin position="53"/>
        <end position="71"/>
    </location>
</feature>
<evidence type="ECO:0000256" key="5">
    <source>
        <dbReference type="ARBA" id="ARBA00022741"/>
    </source>
</evidence>
<evidence type="ECO:0000256" key="6">
    <source>
        <dbReference type="ARBA" id="ARBA00022777"/>
    </source>
</evidence>
<dbReference type="EMBL" id="DWWC01000094">
    <property type="protein sequence ID" value="HJC68952.1"/>
    <property type="molecule type" value="Genomic_DNA"/>
</dbReference>
<organism evidence="12 13">
    <name type="scientific">Candidatus Brachybacterium intestinipullorum</name>
    <dbReference type="NCBI Taxonomy" id="2838512"/>
    <lineage>
        <taxon>Bacteria</taxon>
        <taxon>Bacillati</taxon>
        <taxon>Actinomycetota</taxon>
        <taxon>Actinomycetes</taxon>
        <taxon>Micrococcales</taxon>
        <taxon>Dermabacteraceae</taxon>
        <taxon>Brachybacterium</taxon>
    </lineage>
</organism>
<dbReference type="SUPFAM" id="SSF55874">
    <property type="entry name" value="ATPase domain of HSP90 chaperone/DNA topoisomerase II/histidine kinase"/>
    <property type="match status" value="1"/>
</dbReference>
<dbReference type="PANTHER" id="PTHR24421:SF10">
    <property type="entry name" value="NITRATE_NITRITE SENSOR PROTEIN NARQ"/>
    <property type="match status" value="1"/>
</dbReference>
<evidence type="ECO:0000313" key="13">
    <source>
        <dbReference type="Proteomes" id="UP000823854"/>
    </source>
</evidence>
<evidence type="ECO:0000256" key="9">
    <source>
        <dbReference type="SAM" id="Phobius"/>
    </source>
</evidence>
<keyword evidence="9" id="KW-0472">Membrane</keyword>
<keyword evidence="9" id="KW-1133">Transmembrane helix</keyword>
<name>A0A9D2THR7_9MICO</name>
<evidence type="ECO:0000256" key="2">
    <source>
        <dbReference type="ARBA" id="ARBA00012438"/>
    </source>
</evidence>
<keyword evidence="8" id="KW-0902">Two-component regulatory system</keyword>
<dbReference type="InterPro" id="IPR036890">
    <property type="entry name" value="HATPase_C_sf"/>
</dbReference>
<dbReference type="InterPro" id="IPR011712">
    <property type="entry name" value="Sig_transdc_His_kin_sub3_dim/P"/>
</dbReference>
<dbReference type="EC" id="2.7.13.3" evidence="2"/>
<dbReference type="GO" id="GO:0000155">
    <property type="term" value="F:phosphorelay sensor kinase activity"/>
    <property type="evidence" value="ECO:0007669"/>
    <property type="project" value="InterPro"/>
</dbReference>
<dbReference type="Pfam" id="PF23539">
    <property type="entry name" value="DUF7134"/>
    <property type="match status" value="1"/>
</dbReference>
<keyword evidence="9" id="KW-0812">Transmembrane</keyword>
<dbReference type="Gene3D" id="3.30.565.10">
    <property type="entry name" value="Histidine kinase-like ATPase, C-terminal domain"/>
    <property type="match status" value="1"/>
</dbReference>
<feature type="transmembrane region" description="Helical" evidence="9">
    <location>
        <begin position="26"/>
        <end position="44"/>
    </location>
</feature>
<proteinExistence type="predicted"/>
<reference evidence="12" key="2">
    <citation type="submission" date="2021-04" db="EMBL/GenBank/DDBJ databases">
        <authorList>
            <person name="Gilroy R."/>
        </authorList>
    </citation>
    <scope>NUCLEOTIDE SEQUENCE</scope>
    <source>
        <strain evidence="12">CHK130-7132</strain>
    </source>
</reference>
<dbReference type="GO" id="GO:0016020">
    <property type="term" value="C:membrane"/>
    <property type="evidence" value="ECO:0007669"/>
    <property type="project" value="InterPro"/>
</dbReference>
<dbReference type="AlphaFoldDB" id="A0A9D2THR7"/>
<keyword evidence="7" id="KW-0067">ATP-binding</keyword>
<evidence type="ECO:0000256" key="8">
    <source>
        <dbReference type="ARBA" id="ARBA00023012"/>
    </source>
</evidence>
<evidence type="ECO:0000256" key="7">
    <source>
        <dbReference type="ARBA" id="ARBA00022840"/>
    </source>
</evidence>
<dbReference type="GO" id="GO:0005524">
    <property type="term" value="F:ATP binding"/>
    <property type="evidence" value="ECO:0007669"/>
    <property type="project" value="UniProtKB-KW"/>
</dbReference>
<evidence type="ECO:0000256" key="4">
    <source>
        <dbReference type="ARBA" id="ARBA00022679"/>
    </source>
</evidence>
<feature type="domain" description="DUF7134" evidence="11">
    <location>
        <begin position="25"/>
        <end position="169"/>
    </location>
</feature>
<comment type="catalytic activity">
    <reaction evidence="1">
        <text>ATP + protein L-histidine = ADP + protein N-phospho-L-histidine.</text>
        <dbReference type="EC" id="2.7.13.3"/>
    </reaction>
</comment>
<feature type="transmembrane region" description="Helical" evidence="9">
    <location>
        <begin position="77"/>
        <end position="106"/>
    </location>
</feature>
<evidence type="ECO:0000313" key="12">
    <source>
        <dbReference type="EMBL" id="HJC68952.1"/>
    </source>
</evidence>
<evidence type="ECO:0000256" key="3">
    <source>
        <dbReference type="ARBA" id="ARBA00022553"/>
    </source>
</evidence>
<dbReference type="GO" id="GO:0046983">
    <property type="term" value="F:protein dimerization activity"/>
    <property type="evidence" value="ECO:0007669"/>
    <property type="project" value="InterPro"/>
</dbReference>
<reference evidence="12" key="1">
    <citation type="journal article" date="2021" name="PeerJ">
        <title>Extensive microbial diversity within the chicken gut microbiome revealed by metagenomics and culture.</title>
        <authorList>
            <person name="Gilroy R."/>
            <person name="Ravi A."/>
            <person name="Getino M."/>
            <person name="Pursley I."/>
            <person name="Horton D.L."/>
            <person name="Alikhan N.F."/>
            <person name="Baker D."/>
            <person name="Gharbi K."/>
            <person name="Hall N."/>
            <person name="Watson M."/>
            <person name="Adriaenssens E.M."/>
            <person name="Foster-Nyarko E."/>
            <person name="Jarju S."/>
            <person name="Secka A."/>
            <person name="Antonio M."/>
            <person name="Oren A."/>
            <person name="Chaudhuri R.R."/>
            <person name="La Ragione R."/>
            <person name="Hildebrand F."/>
            <person name="Pallen M.J."/>
        </authorList>
    </citation>
    <scope>NUCLEOTIDE SEQUENCE</scope>
    <source>
        <strain evidence="12">CHK130-7132</strain>
    </source>
</reference>
<dbReference type="InterPro" id="IPR050482">
    <property type="entry name" value="Sensor_HK_TwoCompSys"/>
</dbReference>
<feature type="transmembrane region" description="Helical" evidence="9">
    <location>
        <begin position="118"/>
        <end position="136"/>
    </location>
</feature>
<protein>
    <recommendedName>
        <fullName evidence="2">histidine kinase</fullName>
        <ecNumber evidence="2">2.7.13.3</ecNumber>
    </recommendedName>
</protein>
<dbReference type="Proteomes" id="UP000823854">
    <property type="component" value="Unassembled WGS sequence"/>
</dbReference>